<keyword evidence="2" id="KW-1185">Reference proteome</keyword>
<accession>A0ACC1BZ91</accession>
<organism evidence="1 2">
    <name type="scientific">Pistacia atlantica</name>
    <dbReference type="NCBI Taxonomy" id="434234"/>
    <lineage>
        <taxon>Eukaryota</taxon>
        <taxon>Viridiplantae</taxon>
        <taxon>Streptophyta</taxon>
        <taxon>Embryophyta</taxon>
        <taxon>Tracheophyta</taxon>
        <taxon>Spermatophyta</taxon>
        <taxon>Magnoliopsida</taxon>
        <taxon>eudicotyledons</taxon>
        <taxon>Gunneridae</taxon>
        <taxon>Pentapetalae</taxon>
        <taxon>rosids</taxon>
        <taxon>malvids</taxon>
        <taxon>Sapindales</taxon>
        <taxon>Anacardiaceae</taxon>
        <taxon>Pistacia</taxon>
    </lineage>
</organism>
<proteinExistence type="predicted"/>
<dbReference type="Proteomes" id="UP001164250">
    <property type="component" value="Chromosome 2"/>
</dbReference>
<evidence type="ECO:0000313" key="1">
    <source>
        <dbReference type="EMBL" id="KAJ0105077.1"/>
    </source>
</evidence>
<reference evidence="2" key="1">
    <citation type="journal article" date="2023" name="G3 (Bethesda)">
        <title>Genome assembly and association tests identify interacting loci associated with vigor, precocity, and sex in interspecific pistachio rootstocks.</title>
        <authorList>
            <person name="Palmer W."/>
            <person name="Jacygrad E."/>
            <person name="Sagayaradj S."/>
            <person name="Cavanaugh K."/>
            <person name="Han R."/>
            <person name="Bertier L."/>
            <person name="Beede B."/>
            <person name="Kafkas S."/>
            <person name="Golino D."/>
            <person name="Preece J."/>
            <person name="Michelmore R."/>
        </authorList>
    </citation>
    <scope>NUCLEOTIDE SEQUENCE [LARGE SCALE GENOMIC DNA]</scope>
</reference>
<gene>
    <name evidence="1" type="ORF">Patl1_17781</name>
</gene>
<protein>
    <submittedName>
        <fullName evidence="1">Uncharacterized protein</fullName>
    </submittedName>
</protein>
<name>A0ACC1BZ91_9ROSI</name>
<comment type="caution">
    <text evidence="1">The sequence shown here is derived from an EMBL/GenBank/DDBJ whole genome shotgun (WGS) entry which is preliminary data.</text>
</comment>
<dbReference type="EMBL" id="CM047898">
    <property type="protein sequence ID" value="KAJ0105077.1"/>
    <property type="molecule type" value="Genomic_DNA"/>
</dbReference>
<sequence length="498" mass="56089">MGCECSKLSACCWGSEYGGAVPEDNNDENEDKGEVDNVPVFCEYSVETLKMATSGFAVENIVSEHGEKAPNVVYKGKLENQRRIAVKRFNRSAWPDARQFLASSVHICFIRKKQKLSVSFETIGWQIYLVAAVKVMKDYLLQEYMANDTLAKHLFHWEAQPMKWAMRLRVALHLAQALEYCTSKGRALYHDLNAYRIVFDDDGNTRLSCFGLMKNSRDGRSYSTNLAFTPPEYLRTGRVTPESVMYSFGTLLLDLLSGKHIPPSHALDLIRDRNIQTLTDSCLDGQFSHDEGTELVRLASRCLQYEPRERPNPRSLVTALLPLQKDTEVPSHVLMGIQHGTAALPLSPLGEACLRMDLTAIHEILEKLGYKDDEGAATELSFQMWTNQMQETLNSKKKGDVAFRHKDFRAAIECFSQFIDVGTMVSPTVFARRSLSYLMSDMPQEALNDALQAQVISPVWHIAAYLQAAALFALGRENEAQTALREGFIHENKRNANA</sequence>
<evidence type="ECO:0000313" key="2">
    <source>
        <dbReference type="Proteomes" id="UP001164250"/>
    </source>
</evidence>